<dbReference type="InterPro" id="IPR001253">
    <property type="entry name" value="TIF_eIF-1A"/>
</dbReference>
<dbReference type="InterPro" id="IPR006196">
    <property type="entry name" value="RNA-binding_domain_S1_IF1"/>
</dbReference>
<protein>
    <recommendedName>
        <fullName evidence="4">S1-like domain-containing protein</fullName>
    </recommendedName>
</protein>
<comment type="similarity">
    <text evidence="1">Belongs to the EIF1AD family.</text>
</comment>
<dbReference type="PANTHER" id="PTHR21641">
    <property type="entry name" value="TRANSLATION INITIATION FACTOR-RELATED"/>
    <property type="match status" value="1"/>
</dbReference>
<feature type="compositionally biased region" description="Polar residues" evidence="3">
    <location>
        <begin position="111"/>
        <end position="128"/>
    </location>
</feature>
<dbReference type="InterPro" id="IPR039294">
    <property type="entry name" value="EIF1AD"/>
</dbReference>
<feature type="region of interest" description="Disordered" evidence="3">
    <location>
        <begin position="110"/>
        <end position="185"/>
    </location>
</feature>
<keyword evidence="6" id="KW-1185">Reference proteome</keyword>
<sequence length="185" mass="20811">MKGGRKNLKRAAEEQSLRVQDGQCVMQVVSLRGSNLIEVMDAQCEKSLALFPAKFQKSMWIKRGSFVVVDESGKEKALKDGSKVACIVTKVLFYEQVRSLQKSSEWPEIFKSTNSNDFNETLDSQTSQLEENNESNLADDNEEDEDDGLPPLEANTNRINPFEWHSEPDSGSDTDSDSCTKEHEL</sequence>
<dbReference type="EMBL" id="JANJYI010000007">
    <property type="protein sequence ID" value="KAK2642731.1"/>
    <property type="molecule type" value="Genomic_DNA"/>
</dbReference>
<dbReference type="PANTHER" id="PTHR21641:SF0">
    <property type="entry name" value="RNA-BINDING PROTEIN EIF1AD-RELATED"/>
    <property type="match status" value="1"/>
</dbReference>
<feature type="domain" description="S1-like" evidence="4">
    <location>
        <begin position="23"/>
        <end position="74"/>
    </location>
</feature>
<dbReference type="GO" id="GO:0003723">
    <property type="term" value="F:RNA binding"/>
    <property type="evidence" value="ECO:0007669"/>
    <property type="project" value="UniProtKB-KW"/>
</dbReference>
<dbReference type="InterPro" id="IPR012340">
    <property type="entry name" value="NA-bd_OB-fold"/>
</dbReference>
<dbReference type="Proteomes" id="UP001280121">
    <property type="component" value="Unassembled WGS sequence"/>
</dbReference>
<name>A0AAD9TV37_9ROSI</name>
<evidence type="ECO:0000259" key="4">
    <source>
        <dbReference type="Pfam" id="PF01176"/>
    </source>
</evidence>
<dbReference type="Pfam" id="PF01176">
    <property type="entry name" value="eIF-1a"/>
    <property type="match status" value="1"/>
</dbReference>
<organism evidence="5 6">
    <name type="scientific">Dipteronia dyeriana</name>
    <dbReference type="NCBI Taxonomy" id="168575"/>
    <lineage>
        <taxon>Eukaryota</taxon>
        <taxon>Viridiplantae</taxon>
        <taxon>Streptophyta</taxon>
        <taxon>Embryophyta</taxon>
        <taxon>Tracheophyta</taxon>
        <taxon>Spermatophyta</taxon>
        <taxon>Magnoliopsida</taxon>
        <taxon>eudicotyledons</taxon>
        <taxon>Gunneridae</taxon>
        <taxon>Pentapetalae</taxon>
        <taxon>rosids</taxon>
        <taxon>malvids</taxon>
        <taxon>Sapindales</taxon>
        <taxon>Sapindaceae</taxon>
        <taxon>Hippocastanoideae</taxon>
        <taxon>Acereae</taxon>
        <taxon>Dipteronia</taxon>
    </lineage>
</organism>
<evidence type="ECO:0000256" key="1">
    <source>
        <dbReference type="ARBA" id="ARBA00007340"/>
    </source>
</evidence>
<reference evidence="5" key="1">
    <citation type="journal article" date="2023" name="Plant J.">
        <title>Genome sequences and population genomics provide insights into the demographic history, inbreeding, and mutation load of two 'living fossil' tree species of Dipteronia.</title>
        <authorList>
            <person name="Feng Y."/>
            <person name="Comes H.P."/>
            <person name="Chen J."/>
            <person name="Zhu S."/>
            <person name="Lu R."/>
            <person name="Zhang X."/>
            <person name="Li P."/>
            <person name="Qiu J."/>
            <person name="Olsen K.M."/>
            <person name="Qiu Y."/>
        </authorList>
    </citation>
    <scope>NUCLEOTIDE SEQUENCE</scope>
    <source>
        <strain evidence="5">KIB01</strain>
    </source>
</reference>
<comment type="caution">
    <text evidence="5">The sequence shown here is derived from an EMBL/GenBank/DDBJ whole genome shotgun (WGS) entry which is preliminary data.</text>
</comment>
<proteinExistence type="inferred from homology"/>
<dbReference type="GO" id="GO:0005634">
    <property type="term" value="C:nucleus"/>
    <property type="evidence" value="ECO:0007669"/>
    <property type="project" value="TreeGrafter"/>
</dbReference>
<dbReference type="SUPFAM" id="SSF50249">
    <property type="entry name" value="Nucleic acid-binding proteins"/>
    <property type="match status" value="1"/>
</dbReference>
<dbReference type="GO" id="GO:0003743">
    <property type="term" value="F:translation initiation factor activity"/>
    <property type="evidence" value="ECO:0007669"/>
    <property type="project" value="InterPro"/>
</dbReference>
<feature type="compositionally biased region" description="Acidic residues" evidence="3">
    <location>
        <begin position="131"/>
        <end position="148"/>
    </location>
</feature>
<dbReference type="AlphaFoldDB" id="A0AAD9TV37"/>
<dbReference type="Gene3D" id="2.40.50.140">
    <property type="entry name" value="Nucleic acid-binding proteins"/>
    <property type="match status" value="1"/>
</dbReference>
<evidence type="ECO:0000256" key="3">
    <source>
        <dbReference type="SAM" id="MobiDB-lite"/>
    </source>
</evidence>
<dbReference type="SMART" id="SM00652">
    <property type="entry name" value="eIF1a"/>
    <property type="match status" value="1"/>
</dbReference>
<evidence type="ECO:0000256" key="2">
    <source>
        <dbReference type="ARBA" id="ARBA00022884"/>
    </source>
</evidence>
<accession>A0AAD9TV37</accession>
<keyword evidence="2" id="KW-0694">RNA-binding</keyword>
<gene>
    <name evidence="5" type="ORF">Ddye_024494</name>
</gene>
<evidence type="ECO:0000313" key="6">
    <source>
        <dbReference type="Proteomes" id="UP001280121"/>
    </source>
</evidence>
<evidence type="ECO:0000313" key="5">
    <source>
        <dbReference type="EMBL" id="KAK2642731.1"/>
    </source>
</evidence>